<dbReference type="PANTHER" id="PTHR20859">
    <property type="entry name" value="INTERFERON/INTERLEUKIN RECEPTOR"/>
    <property type="match status" value="1"/>
</dbReference>
<dbReference type="GO" id="GO:0042015">
    <property type="term" value="F:interleukin-20 binding"/>
    <property type="evidence" value="ECO:0007669"/>
    <property type="project" value="TreeGrafter"/>
</dbReference>
<proteinExistence type="predicted"/>
<dbReference type="GO" id="GO:0005886">
    <property type="term" value="C:plasma membrane"/>
    <property type="evidence" value="ECO:0007669"/>
    <property type="project" value="TreeGrafter"/>
</dbReference>
<dbReference type="GO" id="GO:0004896">
    <property type="term" value="F:cytokine receptor activity"/>
    <property type="evidence" value="ECO:0007669"/>
    <property type="project" value="TreeGrafter"/>
</dbReference>
<dbReference type="PANTHER" id="PTHR20859:SF48">
    <property type="entry name" value="INTERLEUKIN-20 RECEPTOR SUBUNIT BETA"/>
    <property type="match status" value="1"/>
</dbReference>
<feature type="domain" description="Fibronectin type-III" evidence="2">
    <location>
        <begin position="12"/>
        <end position="114"/>
    </location>
</feature>
<protein>
    <recommendedName>
        <fullName evidence="2">Fibronectin type-III domain-containing protein</fullName>
    </recommendedName>
</protein>
<feature type="signal peptide" evidence="1">
    <location>
        <begin position="1"/>
        <end position="23"/>
    </location>
</feature>
<sequence length="199" mass="22679">MRLRRPVSLLQMMIVVLLDGVWTLSAPDAVSMDSTDMRHTLRWRPLQDSCNTSILYSVQFQGEFEVTVLDGSWVDAPECHLIQHTHCDLTLDLGSDSDYNVQVRGQCGSQPSAWTELRRPFNRRDTVLMVPEMKVSAVVQGLHVVFEKLPLTALVMVTVWRTGDELKVSVYFMSSISLPLFQFILVHLSRFEEGVGRRI</sequence>
<dbReference type="InterPro" id="IPR050650">
    <property type="entry name" value="Type-II_Cytokine-TF_Rcpt"/>
</dbReference>
<keyword evidence="4" id="KW-1185">Reference proteome</keyword>
<dbReference type="Gene3D" id="2.60.40.10">
    <property type="entry name" value="Immunoglobulins"/>
    <property type="match status" value="1"/>
</dbReference>
<dbReference type="EMBL" id="CADEAL010000532">
    <property type="protein sequence ID" value="CAB1421571.1"/>
    <property type="molecule type" value="Genomic_DNA"/>
</dbReference>
<keyword evidence="1" id="KW-0732">Signal</keyword>
<dbReference type="InterPro" id="IPR003961">
    <property type="entry name" value="FN3_dom"/>
</dbReference>
<dbReference type="CDD" id="cd00063">
    <property type="entry name" value="FN3"/>
    <property type="match status" value="1"/>
</dbReference>
<name>A0A9N7U025_PLEPL</name>
<feature type="chain" id="PRO_5040416174" description="Fibronectin type-III domain-containing protein" evidence="1">
    <location>
        <begin position="24"/>
        <end position="199"/>
    </location>
</feature>
<dbReference type="Pfam" id="PF01108">
    <property type="entry name" value="Tissue_fac"/>
    <property type="match status" value="1"/>
</dbReference>
<accession>A0A9N7U025</accession>
<evidence type="ECO:0000259" key="2">
    <source>
        <dbReference type="Pfam" id="PF01108"/>
    </source>
</evidence>
<dbReference type="Proteomes" id="UP001153269">
    <property type="component" value="Unassembled WGS sequence"/>
</dbReference>
<organism evidence="3 4">
    <name type="scientific">Pleuronectes platessa</name>
    <name type="common">European plaice</name>
    <dbReference type="NCBI Taxonomy" id="8262"/>
    <lineage>
        <taxon>Eukaryota</taxon>
        <taxon>Metazoa</taxon>
        <taxon>Chordata</taxon>
        <taxon>Craniata</taxon>
        <taxon>Vertebrata</taxon>
        <taxon>Euteleostomi</taxon>
        <taxon>Actinopterygii</taxon>
        <taxon>Neopterygii</taxon>
        <taxon>Teleostei</taxon>
        <taxon>Neoteleostei</taxon>
        <taxon>Acanthomorphata</taxon>
        <taxon>Carangaria</taxon>
        <taxon>Pleuronectiformes</taxon>
        <taxon>Pleuronectoidei</taxon>
        <taxon>Pleuronectidae</taxon>
        <taxon>Pleuronectes</taxon>
    </lineage>
</organism>
<evidence type="ECO:0000256" key="1">
    <source>
        <dbReference type="SAM" id="SignalP"/>
    </source>
</evidence>
<gene>
    <name evidence="3" type="ORF">PLEPLA_LOCUS9458</name>
</gene>
<evidence type="ECO:0000313" key="4">
    <source>
        <dbReference type="Proteomes" id="UP001153269"/>
    </source>
</evidence>
<dbReference type="InterPro" id="IPR036116">
    <property type="entry name" value="FN3_sf"/>
</dbReference>
<evidence type="ECO:0000313" key="3">
    <source>
        <dbReference type="EMBL" id="CAB1421571.1"/>
    </source>
</evidence>
<dbReference type="AlphaFoldDB" id="A0A9N7U025"/>
<dbReference type="SUPFAM" id="SSF49265">
    <property type="entry name" value="Fibronectin type III"/>
    <property type="match status" value="1"/>
</dbReference>
<comment type="caution">
    <text evidence="3">The sequence shown here is derived from an EMBL/GenBank/DDBJ whole genome shotgun (WGS) entry which is preliminary data.</text>
</comment>
<dbReference type="InterPro" id="IPR013783">
    <property type="entry name" value="Ig-like_fold"/>
</dbReference>
<reference evidence="3" key="1">
    <citation type="submission" date="2020-03" db="EMBL/GenBank/DDBJ databases">
        <authorList>
            <person name="Weist P."/>
        </authorList>
    </citation>
    <scope>NUCLEOTIDE SEQUENCE</scope>
</reference>